<name>A0ABD3X8T1_SINWO</name>
<dbReference type="EMBL" id="JBJQND010000003">
    <property type="protein sequence ID" value="KAL3882666.1"/>
    <property type="molecule type" value="Genomic_DNA"/>
</dbReference>
<accession>A0ABD3X8T1</accession>
<dbReference type="Proteomes" id="UP001634394">
    <property type="component" value="Unassembled WGS sequence"/>
</dbReference>
<dbReference type="PROSITE" id="PS01282">
    <property type="entry name" value="BIR_REPEAT_1"/>
    <property type="match status" value="2"/>
</dbReference>
<dbReference type="PANTHER" id="PTHR10044">
    <property type="entry name" value="INHIBITOR OF APOPTOSIS"/>
    <property type="match status" value="1"/>
</dbReference>
<keyword evidence="2" id="KW-1185">Reference proteome</keyword>
<dbReference type="Pfam" id="PF00653">
    <property type="entry name" value="BIR"/>
    <property type="match status" value="2"/>
</dbReference>
<evidence type="ECO:0000313" key="1">
    <source>
        <dbReference type="EMBL" id="KAL3882666.1"/>
    </source>
</evidence>
<dbReference type="InterPro" id="IPR001370">
    <property type="entry name" value="BIR_rpt"/>
</dbReference>
<evidence type="ECO:0000313" key="2">
    <source>
        <dbReference type="Proteomes" id="UP001634394"/>
    </source>
</evidence>
<dbReference type="SUPFAM" id="SSF57924">
    <property type="entry name" value="Inhibitor of apoptosis (IAP) repeat"/>
    <property type="match status" value="2"/>
</dbReference>
<dbReference type="PROSITE" id="PS50143">
    <property type="entry name" value="BIR_REPEAT_2"/>
    <property type="match status" value="2"/>
</dbReference>
<dbReference type="PANTHER" id="PTHR10044:SF139">
    <property type="entry name" value="DEATH-ASSOCIATED INHIBITOR OF APOPTOSIS 2"/>
    <property type="match status" value="1"/>
</dbReference>
<proteinExistence type="predicted"/>
<dbReference type="SMART" id="SM00238">
    <property type="entry name" value="BIR"/>
    <property type="match status" value="2"/>
</dbReference>
<sequence length="428" mass="47636">MDSITSTSLMSLHSYIGEILKSTNMDKTNECMKNEWARYISFGSFPLSSPVHPTRLAQSGFYYSGNGDETICFSCGLKNRNWKEGDSPFDVHKKLSPRCDFVNGSGDGNMLIRSRGTDFVHSANSLTGLKDKDKVVTHCQNSTQNLSSNNINENEVQPKLLSAMDRTEKKEQARNCVNAGNTELGGNYGLTGTSCVQEKCKESENTKSSLSETSKGMFQNNIKVAECLEKPKHPHYSALTSRLETFRGWPSFIKQKPADLAAAGLYYVGVGDCVRCFFCGGGLRSWDEGDDPWEEHAHWYPDCAFLHQCRGDEFMFTGINLRSDESSEIKTRDNLISEEKRVDIPSPMTLGSNARETDPEDPVDCPAAQSILAIGYNIEMVRHAMQILTSKNGECCSKMEIKKSKVRPVFIKPTRTSPSTHSTNHASH</sequence>
<dbReference type="CDD" id="cd00022">
    <property type="entry name" value="BIR"/>
    <property type="match status" value="2"/>
</dbReference>
<dbReference type="Gene3D" id="1.10.1170.10">
    <property type="entry name" value="Inhibitor Of Apoptosis Protein (2mihbC-IAP-1), Chain A"/>
    <property type="match status" value="2"/>
</dbReference>
<gene>
    <name evidence="1" type="ORF">ACJMK2_028984</name>
</gene>
<reference evidence="1 2" key="1">
    <citation type="submission" date="2024-11" db="EMBL/GenBank/DDBJ databases">
        <title>Chromosome-level genome assembly of the freshwater bivalve Anodonta woodiana.</title>
        <authorList>
            <person name="Chen X."/>
        </authorList>
    </citation>
    <scope>NUCLEOTIDE SEQUENCE [LARGE SCALE GENOMIC DNA]</scope>
    <source>
        <strain evidence="1">MN2024</strain>
        <tissue evidence="1">Gills</tissue>
    </source>
</reference>
<dbReference type="AlphaFoldDB" id="A0ABD3X8T1"/>
<dbReference type="InterPro" id="IPR050784">
    <property type="entry name" value="IAP"/>
</dbReference>
<comment type="caution">
    <text evidence="1">The sequence shown here is derived from an EMBL/GenBank/DDBJ whole genome shotgun (WGS) entry which is preliminary data.</text>
</comment>
<organism evidence="1 2">
    <name type="scientific">Sinanodonta woodiana</name>
    <name type="common">Chinese pond mussel</name>
    <name type="synonym">Anodonta woodiana</name>
    <dbReference type="NCBI Taxonomy" id="1069815"/>
    <lineage>
        <taxon>Eukaryota</taxon>
        <taxon>Metazoa</taxon>
        <taxon>Spiralia</taxon>
        <taxon>Lophotrochozoa</taxon>
        <taxon>Mollusca</taxon>
        <taxon>Bivalvia</taxon>
        <taxon>Autobranchia</taxon>
        <taxon>Heteroconchia</taxon>
        <taxon>Palaeoheterodonta</taxon>
        <taxon>Unionida</taxon>
        <taxon>Unionoidea</taxon>
        <taxon>Unionidae</taxon>
        <taxon>Unioninae</taxon>
        <taxon>Sinanodonta</taxon>
    </lineage>
</organism>
<protein>
    <submittedName>
        <fullName evidence="1">Uncharacterized protein</fullName>
    </submittedName>
</protein>